<reference evidence="1 2" key="1">
    <citation type="submission" date="2024-03" db="EMBL/GenBank/DDBJ databases">
        <title>Cognatishimia coralii sp. nov., a marine bacterium isolated from coral surrounding seawater.</title>
        <authorList>
            <person name="Liu X."/>
            <person name="Liu S."/>
            <person name="Sun H."/>
            <person name="Zhang Y."/>
        </authorList>
    </citation>
    <scope>NUCLEOTIDE SEQUENCE [LARGE SCALE GENOMIC DNA]</scope>
    <source>
        <strain evidence="1 2">D5M38</strain>
    </source>
</reference>
<sequence>MIAALGMYDRPETAAANDALWSEIQQNLGYGPDGLTRDQDFWDIWQSPDLLLAQTCGLPYRAKLHDKVTLFGTPIYDIPDCPAGHYYSVLVAHRTGADKLSDFDGCTFAYNEALSQSGWAAPTKALLESGIKPGNLLETGAHRASAIAVAEGRADLAGLDVVTWQLIQRHDAFANDLKVIAKTEPTPVLPLITAQDRDPAPLFDAIEAAIAALPAAALDALFLRGVTHVPKADYLAQPIPIPPESFDLRQPAR</sequence>
<name>A0ABU8QDS6_9RHOB</name>
<dbReference type="Proteomes" id="UP001368270">
    <property type="component" value="Unassembled WGS sequence"/>
</dbReference>
<dbReference type="Gene3D" id="3.40.190.10">
    <property type="entry name" value="Periplasmic binding protein-like II"/>
    <property type="match status" value="1"/>
</dbReference>
<dbReference type="PANTHER" id="PTHR35841:SF1">
    <property type="entry name" value="PHOSPHONATES-BINDING PERIPLASMIC PROTEIN"/>
    <property type="match status" value="1"/>
</dbReference>
<comment type="caution">
    <text evidence="1">The sequence shown here is derived from an EMBL/GenBank/DDBJ whole genome shotgun (WGS) entry which is preliminary data.</text>
</comment>
<gene>
    <name evidence="1" type="ORF">WG622_04935</name>
</gene>
<dbReference type="Pfam" id="PF12974">
    <property type="entry name" value="Phosphonate-bd"/>
    <property type="match status" value="1"/>
</dbReference>
<accession>A0ABU8QDS6</accession>
<evidence type="ECO:0000313" key="1">
    <source>
        <dbReference type="EMBL" id="MEJ5217573.1"/>
    </source>
</evidence>
<dbReference type="SUPFAM" id="SSF53850">
    <property type="entry name" value="Periplasmic binding protein-like II"/>
    <property type="match status" value="1"/>
</dbReference>
<organism evidence="1 2">
    <name type="scientific">Cognatishimia coralii</name>
    <dbReference type="NCBI Taxonomy" id="3083254"/>
    <lineage>
        <taxon>Bacteria</taxon>
        <taxon>Pseudomonadati</taxon>
        <taxon>Pseudomonadota</taxon>
        <taxon>Alphaproteobacteria</taxon>
        <taxon>Rhodobacterales</taxon>
        <taxon>Paracoccaceae</taxon>
        <taxon>Cognatishimia</taxon>
    </lineage>
</organism>
<protein>
    <submittedName>
        <fullName evidence="1">PhnD/SsuA/transferrin family substrate-binding protein</fullName>
    </submittedName>
</protein>
<dbReference type="EMBL" id="JBBGAZ010000001">
    <property type="protein sequence ID" value="MEJ5217573.1"/>
    <property type="molecule type" value="Genomic_DNA"/>
</dbReference>
<proteinExistence type="predicted"/>
<evidence type="ECO:0000313" key="2">
    <source>
        <dbReference type="Proteomes" id="UP001368270"/>
    </source>
</evidence>
<dbReference type="PANTHER" id="PTHR35841">
    <property type="entry name" value="PHOSPHONATES-BINDING PERIPLASMIC PROTEIN"/>
    <property type="match status" value="1"/>
</dbReference>
<keyword evidence="2" id="KW-1185">Reference proteome</keyword>
<dbReference type="RefSeq" id="WP_339402553.1">
    <property type="nucleotide sequence ID" value="NZ_JBBGAZ010000001.1"/>
</dbReference>